<comment type="caution">
    <text evidence="14">The sequence shown here is derived from an EMBL/GenBank/DDBJ whole genome shotgun (WGS) entry which is preliminary data.</text>
</comment>
<name>A0ABX0RDN8_9GAMM</name>
<evidence type="ECO:0000256" key="3">
    <source>
        <dbReference type="ARBA" id="ARBA00022448"/>
    </source>
</evidence>
<keyword evidence="5" id="KW-0406">Ion transport</keyword>
<reference evidence="14 15" key="1">
    <citation type="journal article" date="2019" name="bioRxiv">
        <title>Bacteria contribute to plant secondary compound degradation in a generalist herbivore system.</title>
        <authorList>
            <person name="Francoeur C.B."/>
            <person name="Khadempour L."/>
            <person name="Moreira-Soto R.D."/>
            <person name="Gotting K."/>
            <person name="Book A.J."/>
            <person name="Pinto-Tomas A.A."/>
            <person name="Keefover-Ring K."/>
            <person name="Currie C.R."/>
        </authorList>
    </citation>
    <scope>NUCLEOTIDE SEQUENCE [LARGE SCALE GENOMIC DNA]</scope>
    <source>
        <strain evidence="14">Acro-835</strain>
    </source>
</reference>
<dbReference type="InterPro" id="IPR011662">
    <property type="entry name" value="Secretin/TonB_short_N"/>
</dbReference>
<dbReference type="InterPro" id="IPR039426">
    <property type="entry name" value="TonB-dep_rcpt-like"/>
</dbReference>
<keyword evidence="10 11" id="KW-0998">Cell outer membrane</keyword>
<evidence type="ECO:0000256" key="12">
    <source>
        <dbReference type="RuleBase" id="RU003357"/>
    </source>
</evidence>
<evidence type="ECO:0000256" key="6">
    <source>
        <dbReference type="ARBA" id="ARBA00022692"/>
    </source>
</evidence>
<evidence type="ECO:0000256" key="9">
    <source>
        <dbReference type="ARBA" id="ARBA00023136"/>
    </source>
</evidence>
<dbReference type="InterPro" id="IPR000531">
    <property type="entry name" value="Beta-barrel_TonB"/>
</dbReference>
<keyword evidence="3 11" id="KW-0813">Transport</keyword>
<evidence type="ECO:0000259" key="13">
    <source>
        <dbReference type="SMART" id="SM00965"/>
    </source>
</evidence>
<dbReference type="Gene3D" id="2.40.170.20">
    <property type="entry name" value="TonB-dependent receptor, beta-barrel domain"/>
    <property type="match status" value="1"/>
</dbReference>
<evidence type="ECO:0000256" key="2">
    <source>
        <dbReference type="ARBA" id="ARBA00009810"/>
    </source>
</evidence>
<proteinExistence type="inferred from homology"/>
<dbReference type="EMBL" id="VWXF01000008">
    <property type="protein sequence ID" value="NIF23475.1"/>
    <property type="molecule type" value="Genomic_DNA"/>
</dbReference>
<evidence type="ECO:0000256" key="8">
    <source>
        <dbReference type="ARBA" id="ARBA00023077"/>
    </source>
</evidence>
<evidence type="ECO:0000256" key="11">
    <source>
        <dbReference type="PROSITE-ProRule" id="PRU01360"/>
    </source>
</evidence>
<dbReference type="RefSeq" id="WP_167016756.1">
    <property type="nucleotide sequence ID" value="NZ_VWXF01000008.1"/>
</dbReference>
<evidence type="ECO:0000256" key="10">
    <source>
        <dbReference type="ARBA" id="ARBA00023237"/>
    </source>
</evidence>
<dbReference type="PROSITE" id="PS52016">
    <property type="entry name" value="TONB_DEPENDENT_REC_3"/>
    <property type="match status" value="1"/>
</dbReference>
<protein>
    <submittedName>
        <fullName evidence="14">TonB-dependent receptor plug domain-containing protein</fullName>
    </submittedName>
</protein>
<evidence type="ECO:0000313" key="14">
    <source>
        <dbReference type="EMBL" id="NIF23475.1"/>
    </source>
</evidence>
<dbReference type="Gene3D" id="3.55.50.30">
    <property type="match status" value="1"/>
</dbReference>
<dbReference type="Pfam" id="PF07715">
    <property type="entry name" value="Plug"/>
    <property type="match status" value="1"/>
</dbReference>
<gene>
    <name evidence="14" type="ORF">F3J40_17990</name>
</gene>
<keyword evidence="5" id="KW-0410">Iron transport</keyword>
<dbReference type="InterPro" id="IPR036942">
    <property type="entry name" value="Beta-barrel_TonB_sf"/>
</dbReference>
<keyword evidence="15" id="KW-1185">Reference proteome</keyword>
<evidence type="ECO:0000256" key="7">
    <source>
        <dbReference type="ARBA" id="ARBA00023004"/>
    </source>
</evidence>
<keyword evidence="9 11" id="KW-0472">Membrane</keyword>
<dbReference type="PANTHER" id="PTHR30069:SF41">
    <property type="entry name" value="HEME_HEMOPEXIN UTILIZATION PROTEIN C"/>
    <property type="match status" value="1"/>
</dbReference>
<keyword evidence="4 11" id="KW-1134">Transmembrane beta strand</keyword>
<feature type="domain" description="Secretin/TonB short N-terminal" evidence="13">
    <location>
        <begin position="69"/>
        <end position="120"/>
    </location>
</feature>
<dbReference type="Proteomes" id="UP001515683">
    <property type="component" value="Unassembled WGS sequence"/>
</dbReference>
<evidence type="ECO:0000256" key="1">
    <source>
        <dbReference type="ARBA" id="ARBA00004571"/>
    </source>
</evidence>
<evidence type="ECO:0000256" key="5">
    <source>
        <dbReference type="ARBA" id="ARBA00022496"/>
    </source>
</evidence>
<organism evidence="14 15">
    <name type="scientific">Candidatus Pantoea multigeneris</name>
    <dbReference type="NCBI Taxonomy" id="2608357"/>
    <lineage>
        <taxon>Bacteria</taxon>
        <taxon>Pseudomonadati</taxon>
        <taxon>Pseudomonadota</taxon>
        <taxon>Gammaproteobacteria</taxon>
        <taxon>Enterobacterales</taxon>
        <taxon>Erwiniaceae</taxon>
        <taxon>Pantoea</taxon>
    </lineage>
</organism>
<dbReference type="SUPFAM" id="SSF56935">
    <property type="entry name" value="Porins"/>
    <property type="match status" value="1"/>
</dbReference>
<keyword evidence="7" id="KW-0408">Iron</keyword>
<sequence>MGSATFAPPRRRHSTAMMFATLFKFSAISLALVAAQQSALAQPASSVRFAIPAGSLSNALAEFGRQSGIQVSYLPDYASGKSSAGVQGDLAPQQALQAVLAGSGLTYSFTGSDSVTLHNAAAANATDDTLQLGTITVTKPKAADPADVPYQTAGSLTHLSGEQIDRFRGTSVGDLFSGIPGVLNGDGRNSGAVDVNIRGMQGQGRVPVIVDGASQETSIYQGYNGSTSSTYIDPDFIGSLDIERGASSGADATGATGGVVRISTIGPKDILLPGQTFGVRIKGGLTTNSKTAPAAGSYGGVGYSGGAEGTQNRPAFLHPHGYSGSIAVANTSDHFDITAAYAQRNNGNYYAGKHGHGGGTVQDDGIGVAGTLTPYRNGEQVLNTSTDNESWLLKGNIKFSDEQHLELGYSRYLSTYGHILGSQSQGIIAPMQYQGVMSTIDLATWTARYGWHPADNNLIDLKVDAFYNNIDNRINSTVYTDRLYPQYFWVGSDRKGATVANTSRFYTDFGDFSVQYGGGFTRENSGLPSGISLENTPGLLAGRDGWRKESNGFGSLEWKPRQWLTLSGNVRYSHFDSMDKSSLLADNYKRSDDGWSHILSLTVEPVEGFQIYGKYGSVLRSPSLFESLSGTSFLYPANNNPVAPERNKSIEFGINDLQEGLLTSDDKLRLHAAWFSNHISNYITRGNLKSKSTFGDYYNYVLGRLNLNYAEMRGFELSAEYNIGPVFSSLSWNHYTHVMFCAPSEVLAPGAADCAAGGIYNSFSLQQVPPRDTVTLNLGAHALDDDLTFGTRVNYVGSRYAEGMGSTSAPGQVAGSYSIAASKWHPYTLIDLYANYRISPNASVDVALDNLTDRFYVDALNTIPVPGPGRTLRAGVTLKF</sequence>
<dbReference type="Pfam" id="PF07660">
    <property type="entry name" value="STN"/>
    <property type="match status" value="1"/>
</dbReference>
<dbReference type="Gene3D" id="2.170.130.10">
    <property type="entry name" value="TonB-dependent receptor, plug domain"/>
    <property type="match status" value="1"/>
</dbReference>
<evidence type="ECO:0000256" key="4">
    <source>
        <dbReference type="ARBA" id="ARBA00022452"/>
    </source>
</evidence>
<dbReference type="SMART" id="SM00965">
    <property type="entry name" value="STN"/>
    <property type="match status" value="1"/>
</dbReference>
<comment type="similarity">
    <text evidence="2 11 12">Belongs to the TonB-dependent receptor family.</text>
</comment>
<dbReference type="Pfam" id="PF00593">
    <property type="entry name" value="TonB_dep_Rec_b-barrel"/>
    <property type="match status" value="1"/>
</dbReference>
<dbReference type="PANTHER" id="PTHR30069">
    <property type="entry name" value="TONB-DEPENDENT OUTER MEMBRANE RECEPTOR"/>
    <property type="match status" value="1"/>
</dbReference>
<dbReference type="InterPro" id="IPR037066">
    <property type="entry name" value="Plug_dom_sf"/>
</dbReference>
<keyword evidence="14" id="KW-0675">Receptor</keyword>
<keyword evidence="6 11" id="KW-0812">Transmembrane</keyword>
<dbReference type="InterPro" id="IPR012910">
    <property type="entry name" value="Plug_dom"/>
</dbReference>
<accession>A0ABX0RDN8</accession>
<keyword evidence="8 12" id="KW-0798">TonB box</keyword>
<comment type="subcellular location">
    <subcellularLocation>
        <location evidence="1 11">Cell outer membrane</location>
        <topology evidence="1 11">Multi-pass membrane protein</topology>
    </subcellularLocation>
</comment>
<evidence type="ECO:0000313" key="15">
    <source>
        <dbReference type="Proteomes" id="UP001515683"/>
    </source>
</evidence>